<dbReference type="Pfam" id="PF20221">
    <property type="entry name" value="DUF6580"/>
    <property type="match status" value="1"/>
</dbReference>
<evidence type="ECO:0000313" key="2">
    <source>
        <dbReference type="EMBL" id="MBR0561899.1"/>
    </source>
</evidence>
<keyword evidence="1" id="KW-0472">Membrane</keyword>
<dbReference type="AlphaFoldDB" id="A0A8J7VU35"/>
<dbReference type="Proteomes" id="UP000675747">
    <property type="component" value="Unassembled WGS sequence"/>
</dbReference>
<reference evidence="3 4" key="1">
    <citation type="journal article" date="2021" name="Microbiol. Resour. Announc.">
        <title>Draft Genome Sequence of Coralloluteibacterium stylophorae LMG 29479T.</title>
        <authorList>
            <person name="Karlyshev A.V."/>
            <person name="Kudryashova E.B."/>
            <person name="Ariskina E.V."/>
            <person name="Conroy A.P."/>
            <person name="Abidueva E.Y."/>
        </authorList>
    </citation>
    <scope>NUCLEOTIDE SEQUENCE [LARGE SCALE GENOMIC DNA]</scope>
    <source>
        <strain evidence="3 4">LMG 29479</strain>
    </source>
</reference>
<feature type="transmembrane region" description="Helical" evidence="1">
    <location>
        <begin position="170"/>
        <end position="192"/>
    </location>
</feature>
<comment type="caution">
    <text evidence="2">The sequence shown here is derived from an EMBL/GenBank/DDBJ whole genome shotgun (WGS) entry which is preliminary data.</text>
</comment>
<proteinExistence type="predicted"/>
<reference evidence="2" key="2">
    <citation type="submission" date="2021-04" db="EMBL/GenBank/DDBJ databases">
        <authorList>
            <person name="Karlyshev A.V."/>
        </authorList>
    </citation>
    <scope>NUCLEOTIDE SEQUENCE</scope>
    <source>
        <strain evidence="2">LMG 29479</strain>
    </source>
</reference>
<organism evidence="2">
    <name type="scientific">Coralloluteibacterium stylophorae</name>
    <dbReference type="NCBI Taxonomy" id="1776034"/>
    <lineage>
        <taxon>Bacteria</taxon>
        <taxon>Pseudomonadati</taxon>
        <taxon>Pseudomonadota</taxon>
        <taxon>Gammaproteobacteria</taxon>
        <taxon>Lysobacterales</taxon>
        <taxon>Lysobacteraceae</taxon>
        <taxon>Coralloluteibacterium</taxon>
    </lineage>
</organism>
<protein>
    <submittedName>
        <fullName evidence="2">Uncharacterized protein</fullName>
    </submittedName>
</protein>
<evidence type="ECO:0000313" key="4">
    <source>
        <dbReference type="Proteomes" id="UP000675747"/>
    </source>
</evidence>
<keyword evidence="4" id="KW-1185">Reference proteome</keyword>
<feature type="transmembrane region" description="Helical" evidence="1">
    <location>
        <begin position="127"/>
        <end position="150"/>
    </location>
</feature>
<accession>A0A8J7VU35</accession>
<dbReference type="RefSeq" id="WP_211925864.1">
    <property type="nucleotide sequence ID" value="NZ_JAGQFT020000002.1"/>
</dbReference>
<dbReference type="EMBL" id="JAGQFT010000026">
    <property type="protein sequence ID" value="MBR0561899.1"/>
    <property type="molecule type" value="Genomic_DNA"/>
</dbReference>
<feature type="transmembrane region" description="Helical" evidence="1">
    <location>
        <begin position="61"/>
        <end position="81"/>
    </location>
</feature>
<feature type="transmembrane region" description="Helical" evidence="1">
    <location>
        <begin position="101"/>
        <end position="120"/>
    </location>
</feature>
<dbReference type="InterPro" id="IPR046487">
    <property type="entry name" value="DUF6580"/>
</dbReference>
<keyword evidence="1" id="KW-0812">Transmembrane</keyword>
<evidence type="ECO:0000313" key="3">
    <source>
        <dbReference type="EMBL" id="MBS7456125.1"/>
    </source>
</evidence>
<keyword evidence="1" id="KW-1133">Transmembrane helix</keyword>
<sequence length="204" mass="21422">MRPTSPPHDSHTFAAGPLVLAALILVAALTRLLPHPPNFSPIGAIALFGGAHFARRGWAIAVPLLALLVSDLALGLLHGALDLGWTQDTRLYVDYLLSGHSAAIYACSLLSVLLGFGLRGRARPARVLGFGIASAVAFFLTSNLVAWLLAVPGEPCTTGLGACYLAGLPFFQWTLAGTLFYAAPLFGGFALLRRGLPALRPQTV</sequence>
<evidence type="ECO:0000256" key="1">
    <source>
        <dbReference type="SAM" id="Phobius"/>
    </source>
</evidence>
<dbReference type="EMBL" id="JAGQFT020000002">
    <property type="protein sequence ID" value="MBS7456125.1"/>
    <property type="molecule type" value="Genomic_DNA"/>
</dbReference>
<gene>
    <name evidence="3" type="ORF">KB893_003115</name>
    <name evidence="2" type="ORF">KB893_05145</name>
</gene>
<name>A0A8J7VU35_9GAMM</name>
<feature type="transmembrane region" description="Helical" evidence="1">
    <location>
        <begin position="12"/>
        <end position="32"/>
    </location>
</feature>